<dbReference type="EMBL" id="GBRH01271271">
    <property type="protein sequence ID" value="JAD26624.1"/>
    <property type="molecule type" value="Transcribed_RNA"/>
</dbReference>
<dbReference type="AlphaFoldDB" id="A0A0A8YJ89"/>
<evidence type="ECO:0000313" key="1">
    <source>
        <dbReference type="EMBL" id="JAD26624.1"/>
    </source>
</evidence>
<reference evidence="1" key="1">
    <citation type="submission" date="2014-09" db="EMBL/GenBank/DDBJ databases">
        <authorList>
            <person name="Magalhaes I.L.F."/>
            <person name="Oliveira U."/>
            <person name="Santos F.R."/>
            <person name="Vidigal T.H.D.A."/>
            <person name="Brescovit A.D."/>
            <person name="Santos A.J."/>
        </authorList>
    </citation>
    <scope>NUCLEOTIDE SEQUENCE</scope>
    <source>
        <tissue evidence="1">Shoot tissue taken approximately 20 cm above the soil surface</tissue>
    </source>
</reference>
<accession>A0A0A8YJ89</accession>
<proteinExistence type="predicted"/>
<protein>
    <submittedName>
        <fullName evidence="1">Uncharacterized protein</fullName>
    </submittedName>
</protein>
<organism evidence="1">
    <name type="scientific">Arundo donax</name>
    <name type="common">Giant reed</name>
    <name type="synonym">Donax arundinaceus</name>
    <dbReference type="NCBI Taxonomy" id="35708"/>
    <lineage>
        <taxon>Eukaryota</taxon>
        <taxon>Viridiplantae</taxon>
        <taxon>Streptophyta</taxon>
        <taxon>Embryophyta</taxon>
        <taxon>Tracheophyta</taxon>
        <taxon>Spermatophyta</taxon>
        <taxon>Magnoliopsida</taxon>
        <taxon>Liliopsida</taxon>
        <taxon>Poales</taxon>
        <taxon>Poaceae</taxon>
        <taxon>PACMAD clade</taxon>
        <taxon>Arundinoideae</taxon>
        <taxon>Arundineae</taxon>
        <taxon>Arundo</taxon>
    </lineage>
</organism>
<reference evidence="1" key="2">
    <citation type="journal article" date="2015" name="Data Brief">
        <title>Shoot transcriptome of the giant reed, Arundo donax.</title>
        <authorList>
            <person name="Barrero R.A."/>
            <person name="Guerrero F.D."/>
            <person name="Moolhuijzen P."/>
            <person name="Goolsby J.A."/>
            <person name="Tidwell J."/>
            <person name="Bellgard S.E."/>
            <person name="Bellgard M.I."/>
        </authorList>
    </citation>
    <scope>NUCLEOTIDE SEQUENCE</scope>
    <source>
        <tissue evidence="1">Shoot tissue taken approximately 20 cm above the soil surface</tissue>
    </source>
</reference>
<name>A0A0A8YJ89_ARUDO</name>
<sequence>MHRTYNVTELNESILLSVPCCNKLFCHSIEGTSVSSPPCEFFFINLKMSYLACSVLGHHCMLVLEQ</sequence>